<feature type="transmembrane region" description="Helical" evidence="1">
    <location>
        <begin position="7"/>
        <end position="25"/>
    </location>
</feature>
<organism evidence="2 3">
    <name type="scientific">Halarcobacter anaerophilus</name>
    <dbReference type="NCBI Taxonomy" id="877500"/>
    <lineage>
        <taxon>Bacteria</taxon>
        <taxon>Pseudomonadati</taxon>
        <taxon>Campylobacterota</taxon>
        <taxon>Epsilonproteobacteria</taxon>
        <taxon>Campylobacterales</taxon>
        <taxon>Arcobacteraceae</taxon>
        <taxon>Halarcobacter</taxon>
    </lineage>
</organism>
<keyword evidence="3" id="KW-1185">Reference proteome</keyword>
<sequence length="206" mass="24014">MKRSFSLLELILIILLLSICYYSFFIKIDKNNLEDAANRIVLYLKQTRYQALVDSKEAYDNKLWHKKRWTFKFFRCKQSIGGIYYIIYSDENMKGHPNIDEAISDPLTNKKIYSSNSCETNSNTSKYVLLTKEYGISDVNISCNMTSSLGQISFGNDGKVYSKLSNYENQENKYEIKQRCKIELKSEEGREIGIIIEPKSGYTYIE</sequence>
<keyword evidence="1" id="KW-1133">Transmembrane helix</keyword>
<reference evidence="2 3" key="1">
    <citation type="submission" date="2017-10" db="EMBL/GenBank/DDBJ databases">
        <title>Genomics of the genus Arcobacter.</title>
        <authorList>
            <person name="Perez-Cataluna A."/>
            <person name="Figueras M.J."/>
        </authorList>
    </citation>
    <scope>NUCLEOTIDE SEQUENCE [LARGE SCALE GENOMIC DNA]</scope>
    <source>
        <strain evidence="2 3">DSM 24636</strain>
    </source>
</reference>
<dbReference type="EMBL" id="PDKO01000005">
    <property type="protein sequence ID" value="RXJ63020.1"/>
    <property type="molecule type" value="Genomic_DNA"/>
</dbReference>
<dbReference type="Proteomes" id="UP000290191">
    <property type="component" value="Unassembled WGS sequence"/>
</dbReference>
<dbReference type="STRING" id="877500.GCA_000935065_01764"/>
<comment type="caution">
    <text evidence="2">The sequence shown here is derived from an EMBL/GenBank/DDBJ whole genome shotgun (WGS) entry which is preliminary data.</text>
</comment>
<dbReference type="RefSeq" id="WP_129081936.1">
    <property type="nucleotide sequence ID" value="NZ_CP041070.1"/>
</dbReference>
<dbReference type="OrthoDB" id="5363195at2"/>
<evidence type="ECO:0000313" key="3">
    <source>
        <dbReference type="Proteomes" id="UP000290191"/>
    </source>
</evidence>
<evidence type="ECO:0000256" key="1">
    <source>
        <dbReference type="SAM" id="Phobius"/>
    </source>
</evidence>
<dbReference type="AlphaFoldDB" id="A0A4Q0XZA8"/>
<gene>
    <name evidence="2" type="ORF">CRV06_07095</name>
</gene>
<name>A0A4Q0XZA8_9BACT</name>
<protein>
    <recommendedName>
        <fullName evidence="4">Type II secretion system protein</fullName>
    </recommendedName>
</protein>
<keyword evidence="1" id="KW-0812">Transmembrane</keyword>
<evidence type="ECO:0008006" key="4">
    <source>
        <dbReference type="Google" id="ProtNLM"/>
    </source>
</evidence>
<evidence type="ECO:0000313" key="2">
    <source>
        <dbReference type="EMBL" id="RXJ63020.1"/>
    </source>
</evidence>
<keyword evidence="1" id="KW-0472">Membrane</keyword>
<proteinExistence type="predicted"/>
<accession>A0A4Q0XZA8</accession>